<dbReference type="PANTHER" id="PTHR30250">
    <property type="entry name" value="PST FAMILY PREDICTED COLANIC ACID TRANSPORTER"/>
    <property type="match status" value="1"/>
</dbReference>
<evidence type="ECO:0000256" key="2">
    <source>
        <dbReference type="ARBA" id="ARBA00022475"/>
    </source>
</evidence>
<sequence length="422" mass="44005">MLIRLFLRFSALGLKFALAIVVARTLGFDAVGAYGLAVAASVIASKLLGFGFSVELNRRLSARDPLPAIREARTLGVAFGGLYLLLGAPLGAVTLSGAAPYAFGIPTRVLWCVLLVALSEHAAFEANAWMFSLHRSRTGSLLLFARTGAWAGIACASLLAGAVHSIESVFALWIVSNALVVFLCWCGLGVLADRARRDGRPSPAPDWHDVFAVWRRGLPFYLAGVIVSTLQYAERFFAGSLTSPDALGRYVFAWSVANAVQTVAFATVAVTAGPGFVRALAEAPHTFRPRLRRAIAASLSVTVLAGAAILAGHDALFSLAHEQADARETAVLAVLLGSFVLRSVTDVLWTAAIALRAGALVTLSMAAIALVWTPVAWRLIAHFGTTGAAAAHLAASAGIAGVLALIVVRGAGATRAEVADAA</sequence>
<dbReference type="AlphaFoldDB" id="A0A102MZS7"/>
<organism evidence="7 8">
    <name type="scientific">Burkholderia ubonensis</name>
    <dbReference type="NCBI Taxonomy" id="101571"/>
    <lineage>
        <taxon>Bacteria</taxon>
        <taxon>Pseudomonadati</taxon>
        <taxon>Pseudomonadota</taxon>
        <taxon>Betaproteobacteria</taxon>
        <taxon>Burkholderiales</taxon>
        <taxon>Burkholderiaceae</taxon>
        <taxon>Burkholderia</taxon>
        <taxon>Burkholderia cepacia complex</taxon>
    </lineage>
</organism>
<comment type="subcellular location">
    <subcellularLocation>
        <location evidence="1">Cell membrane</location>
        <topology evidence="1">Multi-pass membrane protein</topology>
    </subcellularLocation>
</comment>
<dbReference type="EMBL" id="LOTN01000059">
    <property type="protein sequence ID" value="KUZ83869.1"/>
    <property type="molecule type" value="Genomic_DNA"/>
</dbReference>
<feature type="transmembrane region" description="Helical" evidence="6">
    <location>
        <begin position="143"/>
        <end position="164"/>
    </location>
</feature>
<keyword evidence="4 6" id="KW-1133">Transmembrane helix</keyword>
<dbReference type="Proteomes" id="UP000065521">
    <property type="component" value="Unassembled WGS sequence"/>
</dbReference>
<keyword evidence="2" id="KW-1003">Cell membrane</keyword>
<keyword evidence="5 6" id="KW-0472">Membrane</keyword>
<evidence type="ECO:0000313" key="8">
    <source>
        <dbReference type="Proteomes" id="UP000065521"/>
    </source>
</evidence>
<dbReference type="RefSeq" id="WP_059636591.1">
    <property type="nucleotide sequence ID" value="NZ_LOTK01000039.1"/>
</dbReference>
<feature type="transmembrane region" description="Helical" evidence="6">
    <location>
        <begin position="359"/>
        <end position="377"/>
    </location>
</feature>
<evidence type="ECO:0000256" key="3">
    <source>
        <dbReference type="ARBA" id="ARBA00022692"/>
    </source>
</evidence>
<comment type="caution">
    <text evidence="7">The sequence shown here is derived from an EMBL/GenBank/DDBJ whole genome shotgun (WGS) entry which is preliminary data.</text>
</comment>
<feature type="transmembrane region" description="Helical" evidence="6">
    <location>
        <begin position="252"/>
        <end position="273"/>
    </location>
</feature>
<feature type="transmembrane region" description="Helical" evidence="6">
    <location>
        <begin position="294"/>
        <end position="311"/>
    </location>
</feature>
<dbReference type="PANTHER" id="PTHR30250:SF11">
    <property type="entry name" value="O-ANTIGEN TRANSPORTER-RELATED"/>
    <property type="match status" value="1"/>
</dbReference>
<gene>
    <name evidence="7" type="ORF">WI38_26675</name>
</gene>
<feature type="transmembrane region" description="Helical" evidence="6">
    <location>
        <begin position="75"/>
        <end position="102"/>
    </location>
</feature>
<dbReference type="InterPro" id="IPR050833">
    <property type="entry name" value="Poly_Biosynth_Transport"/>
</dbReference>
<feature type="transmembrane region" description="Helical" evidence="6">
    <location>
        <begin position="213"/>
        <end position="232"/>
    </location>
</feature>
<evidence type="ECO:0000256" key="4">
    <source>
        <dbReference type="ARBA" id="ARBA00022989"/>
    </source>
</evidence>
<name>A0A102MZS7_9BURK</name>
<protein>
    <submittedName>
        <fullName evidence="7">Polysaccharide biosynthesis protein</fullName>
    </submittedName>
</protein>
<keyword evidence="3 6" id="KW-0812">Transmembrane</keyword>
<evidence type="ECO:0000256" key="5">
    <source>
        <dbReference type="ARBA" id="ARBA00023136"/>
    </source>
</evidence>
<feature type="transmembrane region" description="Helical" evidence="6">
    <location>
        <begin position="331"/>
        <end position="352"/>
    </location>
</feature>
<feature type="transmembrane region" description="Helical" evidence="6">
    <location>
        <begin position="389"/>
        <end position="408"/>
    </location>
</feature>
<evidence type="ECO:0000256" key="6">
    <source>
        <dbReference type="SAM" id="Phobius"/>
    </source>
</evidence>
<accession>A0A102MZS7</accession>
<feature type="transmembrane region" description="Helical" evidence="6">
    <location>
        <begin position="108"/>
        <end position="131"/>
    </location>
</feature>
<feature type="transmembrane region" description="Helical" evidence="6">
    <location>
        <begin position="170"/>
        <end position="192"/>
    </location>
</feature>
<evidence type="ECO:0000256" key="1">
    <source>
        <dbReference type="ARBA" id="ARBA00004651"/>
    </source>
</evidence>
<evidence type="ECO:0000313" key="7">
    <source>
        <dbReference type="EMBL" id="KUZ83869.1"/>
    </source>
</evidence>
<proteinExistence type="predicted"/>
<dbReference type="GO" id="GO:0005886">
    <property type="term" value="C:plasma membrane"/>
    <property type="evidence" value="ECO:0007669"/>
    <property type="project" value="UniProtKB-SubCell"/>
</dbReference>
<reference evidence="7 8" key="1">
    <citation type="submission" date="2015-11" db="EMBL/GenBank/DDBJ databases">
        <title>Expanding the genomic diversity of Burkholderia species for the development of highly accurate diagnostics.</title>
        <authorList>
            <person name="Sahl J."/>
            <person name="Keim P."/>
            <person name="Wagner D."/>
        </authorList>
    </citation>
    <scope>NUCLEOTIDE SEQUENCE [LARGE SCALE GENOMIC DNA]</scope>
    <source>
        <strain evidence="7 8">RF32-BP4</strain>
    </source>
</reference>
<feature type="transmembrane region" description="Helical" evidence="6">
    <location>
        <begin position="33"/>
        <end position="54"/>
    </location>
</feature>